<sequence>MLRRRHTLAHLRAEARTSLLPAILDALPESMRDPVTADQVEFAVRVRGIPGIVCRPTRPMGADEGQIGFAFPFRVGADRVKSAVTVAPHHIWAFTDPWTVFRTALAANPVPHPALPALATVEREHRVRFGLIGSAALETMTGAGYLRPDSDVDLVVDGSQGPPPAGLPDALDAVARAFQVALDVEILIFDNYGIKMKEFFSRADTLLVKSIEDVSLQKRDVFIDKIAECCGV</sequence>
<evidence type="ECO:0000256" key="2">
    <source>
        <dbReference type="ARBA" id="ARBA00022695"/>
    </source>
</evidence>
<keyword evidence="6" id="KW-1185">Reference proteome</keyword>
<evidence type="ECO:0000313" key="5">
    <source>
        <dbReference type="EMBL" id="KAA5606130.1"/>
    </source>
</evidence>
<organism evidence="5 6">
    <name type="scientific">Roseospira marina</name>
    <dbReference type="NCBI Taxonomy" id="140057"/>
    <lineage>
        <taxon>Bacteria</taxon>
        <taxon>Pseudomonadati</taxon>
        <taxon>Pseudomonadota</taxon>
        <taxon>Alphaproteobacteria</taxon>
        <taxon>Rhodospirillales</taxon>
        <taxon>Rhodospirillaceae</taxon>
        <taxon>Roseospira</taxon>
    </lineage>
</organism>
<name>A0A5M6ICX6_9PROT</name>
<dbReference type="Proteomes" id="UP000324065">
    <property type="component" value="Unassembled WGS sequence"/>
</dbReference>
<dbReference type="InterPro" id="IPR049180">
    <property type="entry name" value="MdcG_C"/>
</dbReference>
<dbReference type="RefSeq" id="WP_150061652.1">
    <property type="nucleotide sequence ID" value="NZ_JACHII010000007.1"/>
</dbReference>
<keyword evidence="2" id="KW-0548">Nucleotidyltransferase</keyword>
<dbReference type="GO" id="GO:0016779">
    <property type="term" value="F:nucleotidyltransferase activity"/>
    <property type="evidence" value="ECO:0007669"/>
    <property type="project" value="UniProtKB-KW"/>
</dbReference>
<reference evidence="5 6" key="1">
    <citation type="submission" date="2019-09" db="EMBL/GenBank/DDBJ databases">
        <title>Genome sequence of Roseospira marina, one of the more divergent members of the non-sulfur purple photosynthetic bacterial family, the Rhodospirillaceae.</title>
        <authorList>
            <person name="Meyer T."/>
            <person name="Kyndt J."/>
        </authorList>
    </citation>
    <scope>NUCLEOTIDE SEQUENCE [LARGE SCALE GENOMIC DNA]</scope>
    <source>
        <strain evidence="5 6">DSM 15113</strain>
    </source>
</reference>
<accession>A0A5M6ICX6</accession>
<dbReference type="NCBIfam" id="TIGR03135">
    <property type="entry name" value="malonate_mdcG"/>
    <property type="match status" value="1"/>
</dbReference>
<evidence type="ECO:0000259" key="4">
    <source>
        <dbReference type="Pfam" id="PF20866"/>
    </source>
</evidence>
<evidence type="ECO:0000256" key="1">
    <source>
        <dbReference type="ARBA" id="ARBA00022679"/>
    </source>
</evidence>
<dbReference type="AlphaFoldDB" id="A0A5M6ICX6"/>
<gene>
    <name evidence="5" type="primary">mdcG</name>
    <name evidence="5" type="ORF">F1188_06795</name>
</gene>
<dbReference type="InterPro" id="IPR048903">
    <property type="entry name" value="MdcG_N"/>
</dbReference>
<dbReference type="OrthoDB" id="5498803at2"/>
<feature type="domain" description="Phosphoribosyl-dephospho-CoA transferase MdcG N-terminal" evidence="4">
    <location>
        <begin position="4"/>
        <end position="97"/>
    </location>
</feature>
<proteinExistence type="predicted"/>
<keyword evidence="1" id="KW-0808">Transferase</keyword>
<dbReference type="InterPro" id="IPR017557">
    <property type="entry name" value="Holo-ACP_synthase"/>
</dbReference>
<evidence type="ECO:0000259" key="3">
    <source>
        <dbReference type="Pfam" id="PF10620"/>
    </source>
</evidence>
<dbReference type="EMBL" id="VWPJ01000005">
    <property type="protein sequence ID" value="KAA5606130.1"/>
    <property type="molecule type" value="Genomic_DNA"/>
</dbReference>
<dbReference type="Pfam" id="PF20866">
    <property type="entry name" value="MdcG_N"/>
    <property type="match status" value="1"/>
</dbReference>
<comment type="caution">
    <text evidence="5">The sequence shown here is derived from an EMBL/GenBank/DDBJ whole genome shotgun (WGS) entry which is preliminary data.</text>
</comment>
<dbReference type="Pfam" id="PF10620">
    <property type="entry name" value="MdcG"/>
    <property type="match status" value="1"/>
</dbReference>
<feature type="domain" description="Phosphoribosyl-dephospho-CoA transferase MdcG C-terminal" evidence="3">
    <location>
        <begin position="107"/>
        <end position="219"/>
    </location>
</feature>
<evidence type="ECO:0000313" key="6">
    <source>
        <dbReference type="Proteomes" id="UP000324065"/>
    </source>
</evidence>
<protein>
    <submittedName>
        <fullName evidence="5">Malonate decarboxylase holo-[acyl-carrier-protein] synthase</fullName>
    </submittedName>
</protein>